<organism evidence="9">
    <name type="scientific">Hydatigena taeniaeformis</name>
    <name type="common">Feline tapeworm</name>
    <name type="synonym">Taenia taeniaeformis</name>
    <dbReference type="NCBI Taxonomy" id="6205"/>
    <lineage>
        <taxon>Eukaryota</taxon>
        <taxon>Metazoa</taxon>
        <taxon>Spiralia</taxon>
        <taxon>Lophotrochozoa</taxon>
        <taxon>Platyhelminthes</taxon>
        <taxon>Cestoda</taxon>
        <taxon>Eucestoda</taxon>
        <taxon>Cyclophyllidea</taxon>
        <taxon>Taeniidae</taxon>
        <taxon>Hydatigera</taxon>
    </lineage>
</organism>
<evidence type="ECO:0000256" key="3">
    <source>
        <dbReference type="ARBA" id="ARBA00022989"/>
    </source>
</evidence>
<sequence>MLSSKIANASIDLRDRILQLFLFKVLLSLELTTSKEVKYFLLPSENSFVALAKSNVTNGSLVDLAHLTPAPHNCDWLRRLSSRDRPFTHLVQTCILPFSLVLTIIINTLLCVTLNRPTMRTPTNFLLLAISLADLFTGLLPLPIFTAFLTDYFDTNLTKGKAYLTYYCTVVLPTLFHTISIWLTVILAIQRFIYVVKPLSVRNYAICRYRGVSTSVAIVIILALLHNTNNFLTTFNVGAVVCTDSLGVITGVHAKLFKCTPLKPPIQFAILLLRAFTVHIGPCLLLCILTANMMAALKSIARKRNELLKKRNEVKVLADKVRLKDALIELEENKPRERMGRERVSRGDAYKTSRIMLVVLLLFLVVEIPTTVLVVMYGLLLAFQATPPPFFVEVREVCNLLIVVSYPCNFVIYFAMSKRFRITFASLISVWSKRRQERQEAQHPTSN</sequence>
<feature type="transmembrane region" description="Helical" evidence="5">
    <location>
        <begin position="164"/>
        <end position="189"/>
    </location>
</feature>
<dbReference type="CDD" id="cd14978">
    <property type="entry name" value="7tmA_FMRFamide_R-like"/>
    <property type="match status" value="1"/>
</dbReference>
<proteinExistence type="predicted"/>
<dbReference type="InterPro" id="IPR053071">
    <property type="entry name" value="GPCR1-related_rcpt"/>
</dbReference>
<evidence type="ECO:0000256" key="2">
    <source>
        <dbReference type="ARBA" id="ARBA00022692"/>
    </source>
</evidence>
<comment type="subcellular location">
    <subcellularLocation>
        <location evidence="1">Membrane</location>
    </subcellularLocation>
</comment>
<feature type="transmembrane region" description="Helical" evidence="5">
    <location>
        <begin position="400"/>
        <end position="416"/>
    </location>
</feature>
<dbReference type="WBParaSite" id="TTAC_0000977001-mRNA-1">
    <property type="protein sequence ID" value="TTAC_0000977001-mRNA-1"/>
    <property type="gene ID" value="TTAC_0000977001"/>
</dbReference>
<dbReference type="PANTHER" id="PTHR47023:SF1">
    <property type="entry name" value="SEX PEPTIDE RECEPTOR"/>
    <property type="match status" value="1"/>
</dbReference>
<dbReference type="InterPro" id="IPR017452">
    <property type="entry name" value="GPCR_Rhodpsn_7TM"/>
</dbReference>
<evidence type="ECO:0000256" key="4">
    <source>
        <dbReference type="ARBA" id="ARBA00023136"/>
    </source>
</evidence>
<gene>
    <name evidence="7" type="ORF">TTAC_LOCUS9755</name>
</gene>
<evidence type="ECO:0000256" key="5">
    <source>
        <dbReference type="SAM" id="Phobius"/>
    </source>
</evidence>
<name>A0A0R3X895_HYDTA</name>
<keyword evidence="3 5" id="KW-1133">Transmembrane helix</keyword>
<dbReference type="PROSITE" id="PS50262">
    <property type="entry name" value="G_PROTEIN_RECEP_F1_2"/>
    <property type="match status" value="1"/>
</dbReference>
<dbReference type="PANTHER" id="PTHR47023">
    <property type="entry name" value="SEX PEPTIDE RECEPTOR"/>
    <property type="match status" value="1"/>
</dbReference>
<dbReference type="InterPro" id="IPR000276">
    <property type="entry name" value="GPCR_Rhodpsn"/>
</dbReference>
<dbReference type="Gene3D" id="1.20.1070.10">
    <property type="entry name" value="Rhodopsin 7-helix transmembrane proteins"/>
    <property type="match status" value="1"/>
</dbReference>
<evidence type="ECO:0000256" key="1">
    <source>
        <dbReference type="ARBA" id="ARBA00004370"/>
    </source>
</evidence>
<protein>
    <submittedName>
        <fullName evidence="9">G_PROTEIN_RECEP_F1_2 domain-containing protein</fullName>
    </submittedName>
</protein>
<reference evidence="9" key="1">
    <citation type="submission" date="2017-02" db="UniProtKB">
        <authorList>
            <consortium name="WormBaseParasite"/>
        </authorList>
    </citation>
    <scope>IDENTIFICATION</scope>
</reference>
<dbReference type="SMART" id="SM01381">
    <property type="entry name" value="7TM_GPCR_Srsx"/>
    <property type="match status" value="1"/>
</dbReference>
<keyword evidence="4 5" id="KW-0472">Membrane</keyword>
<keyword evidence="8" id="KW-1185">Reference proteome</keyword>
<evidence type="ECO:0000313" key="7">
    <source>
        <dbReference type="EMBL" id="VDM34673.1"/>
    </source>
</evidence>
<dbReference type="PRINTS" id="PR00237">
    <property type="entry name" value="GPCRRHODOPSN"/>
</dbReference>
<evidence type="ECO:0000313" key="8">
    <source>
        <dbReference type="Proteomes" id="UP000274429"/>
    </source>
</evidence>
<dbReference type="OrthoDB" id="5962323at2759"/>
<feature type="transmembrane region" description="Helical" evidence="5">
    <location>
        <begin position="209"/>
        <end position="226"/>
    </location>
</feature>
<feature type="domain" description="G-protein coupled receptors family 1 profile" evidence="6">
    <location>
        <begin position="106"/>
        <end position="413"/>
    </location>
</feature>
<feature type="transmembrane region" description="Helical" evidence="5">
    <location>
        <begin position="355"/>
        <end position="380"/>
    </location>
</feature>
<dbReference type="AlphaFoldDB" id="A0A0R3X895"/>
<evidence type="ECO:0000259" key="6">
    <source>
        <dbReference type="PROSITE" id="PS50262"/>
    </source>
</evidence>
<dbReference type="Proteomes" id="UP000274429">
    <property type="component" value="Unassembled WGS sequence"/>
</dbReference>
<dbReference type="GO" id="GO:0016020">
    <property type="term" value="C:membrane"/>
    <property type="evidence" value="ECO:0007669"/>
    <property type="project" value="UniProtKB-SubCell"/>
</dbReference>
<reference evidence="7 8" key="2">
    <citation type="submission" date="2018-11" db="EMBL/GenBank/DDBJ databases">
        <authorList>
            <consortium name="Pathogen Informatics"/>
        </authorList>
    </citation>
    <scope>NUCLEOTIDE SEQUENCE [LARGE SCALE GENOMIC DNA]</scope>
</reference>
<accession>A0A0R3X895</accession>
<dbReference type="STRING" id="6205.A0A0R3X895"/>
<feature type="transmembrane region" description="Helical" evidence="5">
    <location>
        <begin position="271"/>
        <end position="297"/>
    </location>
</feature>
<dbReference type="SUPFAM" id="SSF81321">
    <property type="entry name" value="Family A G protein-coupled receptor-like"/>
    <property type="match status" value="1"/>
</dbReference>
<feature type="transmembrane region" description="Helical" evidence="5">
    <location>
        <begin position="125"/>
        <end position="144"/>
    </location>
</feature>
<feature type="transmembrane region" description="Helical" evidence="5">
    <location>
        <begin position="90"/>
        <end position="113"/>
    </location>
</feature>
<evidence type="ECO:0000313" key="9">
    <source>
        <dbReference type="WBParaSite" id="TTAC_0000977001-mRNA-1"/>
    </source>
</evidence>
<keyword evidence="2 5" id="KW-0812">Transmembrane</keyword>
<dbReference type="EMBL" id="UYWX01021028">
    <property type="protein sequence ID" value="VDM34673.1"/>
    <property type="molecule type" value="Genomic_DNA"/>
</dbReference>
<dbReference type="GO" id="GO:0004930">
    <property type="term" value="F:G protein-coupled receptor activity"/>
    <property type="evidence" value="ECO:0007669"/>
    <property type="project" value="InterPro"/>
</dbReference>
<dbReference type="Pfam" id="PF00001">
    <property type="entry name" value="7tm_1"/>
    <property type="match status" value="1"/>
</dbReference>